<sequence>MIKIFNINSMSKVPIYTQLVEEIQKHIHLGLLQPNEKIPSVRELAQMITVNPNTIQKAYRVLEESGYIYSIPGKGSFVSRVKSHVYDEQRQQLIDELIPIVEKANLLDIDVKDLIYEVTNKIQKEGAEINEYRNK</sequence>
<keyword evidence="6" id="KW-1185">Reference proteome</keyword>
<evidence type="ECO:0000259" key="4">
    <source>
        <dbReference type="PROSITE" id="PS50949"/>
    </source>
</evidence>
<protein>
    <submittedName>
        <fullName evidence="5">GntR family transcriptional regulator</fullName>
    </submittedName>
</protein>
<keyword evidence="3" id="KW-0804">Transcription</keyword>
<dbReference type="PANTHER" id="PTHR38445:SF9">
    <property type="entry name" value="HTH-TYPE TRANSCRIPTIONAL REPRESSOR YTRA"/>
    <property type="match status" value="1"/>
</dbReference>
<gene>
    <name evidence="5" type="ORF">EDD62_0027</name>
</gene>
<dbReference type="Pfam" id="PF00392">
    <property type="entry name" value="GntR"/>
    <property type="match status" value="1"/>
</dbReference>
<dbReference type="GO" id="GO:0003677">
    <property type="term" value="F:DNA binding"/>
    <property type="evidence" value="ECO:0007669"/>
    <property type="project" value="UniProtKB-KW"/>
</dbReference>
<keyword evidence="1" id="KW-0805">Transcription regulation</keyword>
<dbReference type="InterPro" id="IPR036388">
    <property type="entry name" value="WH-like_DNA-bd_sf"/>
</dbReference>
<evidence type="ECO:0000313" key="5">
    <source>
        <dbReference type="EMBL" id="RPF57409.1"/>
    </source>
</evidence>
<dbReference type="SUPFAM" id="SSF46785">
    <property type="entry name" value="Winged helix' DNA-binding domain"/>
    <property type="match status" value="1"/>
</dbReference>
<organism evidence="5 6">
    <name type="scientific">Abyssicoccus albus</name>
    <dbReference type="NCBI Taxonomy" id="1817405"/>
    <lineage>
        <taxon>Bacteria</taxon>
        <taxon>Bacillati</taxon>
        <taxon>Bacillota</taxon>
        <taxon>Bacilli</taxon>
        <taxon>Bacillales</taxon>
        <taxon>Abyssicoccaceae</taxon>
    </lineage>
</organism>
<comment type="caution">
    <text evidence="5">The sequence shown here is derived from an EMBL/GenBank/DDBJ whole genome shotgun (WGS) entry which is preliminary data.</text>
</comment>
<name>A0A3N5BLB5_9BACL</name>
<dbReference type="PANTHER" id="PTHR38445">
    <property type="entry name" value="HTH-TYPE TRANSCRIPTIONAL REPRESSOR YTRA"/>
    <property type="match status" value="1"/>
</dbReference>
<dbReference type="Gene3D" id="1.10.10.10">
    <property type="entry name" value="Winged helix-like DNA-binding domain superfamily/Winged helix DNA-binding domain"/>
    <property type="match status" value="1"/>
</dbReference>
<dbReference type="AlphaFoldDB" id="A0A3N5BLB5"/>
<dbReference type="InterPro" id="IPR000524">
    <property type="entry name" value="Tscrpt_reg_HTH_GntR"/>
</dbReference>
<proteinExistence type="predicted"/>
<dbReference type="RefSeq" id="WP_170152721.1">
    <property type="nucleotide sequence ID" value="NZ_RKRK01000002.1"/>
</dbReference>
<dbReference type="SMART" id="SM00345">
    <property type="entry name" value="HTH_GNTR"/>
    <property type="match status" value="1"/>
</dbReference>
<keyword evidence="2" id="KW-0238">DNA-binding</keyword>
<evidence type="ECO:0000313" key="6">
    <source>
        <dbReference type="Proteomes" id="UP000277108"/>
    </source>
</evidence>
<evidence type="ECO:0000256" key="1">
    <source>
        <dbReference type="ARBA" id="ARBA00023015"/>
    </source>
</evidence>
<dbReference type="CDD" id="cd07377">
    <property type="entry name" value="WHTH_GntR"/>
    <property type="match status" value="1"/>
</dbReference>
<accession>A0A3N5BLB5</accession>
<dbReference type="InterPro" id="IPR036390">
    <property type="entry name" value="WH_DNA-bd_sf"/>
</dbReference>
<dbReference type="PROSITE" id="PS50949">
    <property type="entry name" value="HTH_GNTR"/>
    <property type="match status" value="1"/>
</dbReference>
<dbReference type="GO" id="GO:0003700">
    <property type="term" value="F:DNA-binding transcription factor activity"/>
    <property type="evidence" value="ECO:0007669"/>
    <property type="project" value="InterPro"/>
</dbReference>
<evidence type="ECO:0000256" key="3">
    <source>
        <dbReference type="ARBA" id="ARBA00023163"/>
    </source>
</evidence>
<evidence type="ECO:0000256" key="2">
    <source>
        <dbReference type="ARBA" id="ARBA00023125"/>
    </source>
</evidence>
<reference evidence="5 6" key="1">
    <citation type="submission" date="2018-11" db="EMBL/GenBank/DDBJ databases">
        <title>Genomic Encyclopedia of Type Strains, Phase IV (KMG-IV): sequencing the most valuable type-strain genomes for metagenomic binning, comparative biology and taxonomic classification.</title>
        <authorList>
            <person name="Goeker M."/>
        </authorList>
    </citation>
    <scope>NUCLEOTIDE SEQUENCE [LARGE SCALE GENOMIC DNA]</scope>
    <source>
        <strain evidence="5 6">DSM 29158</strain>
    </source>
</reference>
<dbReference type="EMBL" id="RKRK01000002">
    <property type="protein sequence ID" value="RPF57409.1"/>
    <property type="molecule type" value="Genomic_DNA"/>
</dbReference>
<dbReference type="Proteomes" id="UP000277108">
    <property type="component" value="Unassembled WGS sequence"/>
</dbReference>
<feature type="domain" description="HTH gntR-type" evidence="4">
    <location>
        <begin position="13"/>
        <end position="81"/>
    </location>
</feature>